<evidence type="ECO:0000256" key="4">
    <source>
        <dbReference type="SAM" id="SignalP"/>
    </source>
</evidence>
<dbReference type="KEGG" id="naci:NUH88_16895"/>
<dbReference type="InterPro" id="IPR007428">
    <property type="entry name" value="MlaA"/>
</dbReference>
<dbReference type="Proteomes" id="UP001060336">
    <property type="component" value="Chromosome"/>
</dbReference>
<feature type="chain" id="PRO_5039889053" evidence="4">
    <location>
        <begin position="31"/>
        <end position="273"/>
    </location>
</feature>
<keyword evidence="5" id="KW-0449">Lipoprotein</keyword>
<gene>
    <name evidence="5" type="ORF">NUH88_16895</name>
</gene>
<evidence type="ECO:0000256" key="1">
    <source>
        <dbReference type="ARBA" id="ARBA00010634"/>
    </source>
</evidence>
<name>A0A9J7API5_9PROT</name>
<dbReference type="PANTHER" id="PTHR30035:SF3">
    <property type="entry name" value="INTERMEMBRANE PHOSPHOLIPID TRANSPORT SYSTEM LIPOPROTEIN MLAA"/>
    <property type="match status" value="1"/>
</dbReference>
<comment type="similarity">
    <text evidence="1">Belongs to the MlaA family.</text>
</comment>
<dbReference type="EMBL" id="CP102480">
    <property type="protein sequence ID" value="UUX49070.1"/>
    <property type="molecule type" value="Genomic_DNA"/>
</dbReference>
<dbReference type="AlphaFoldDB" id="A0A9J7API5"/>
<reference evidence="5" key="1">
    <citation type="submission" date="2022-08" db="EMBL/GenBank/DDBJ databases">
        <title>Nisaea acidiphila sp. nov., isolated from a marine algal debris and emended description of the genus Nisaea Urios et al. 2008.</title>
        <authorList>
            <person name="Kwon K."/>
        </authorList>
    </citation>
    <scope>NUCLEOTIDE SEQUENCE</scope>
    <source>
        <strain evidence="5">MEBiC11861</strain>
    </source>
</reference>
<feature type="compositionally biased region" description="Polar residues" evidence="3">
    <location>
        <begin position="251"/>
        <end position="265"/>
    </location>
</feature>
<organism evidence="5 6">
    <name type="scientific">Nisaea acidiphila</name>
    <dbReference type="NCBI Taxonomy" id="1862145"/>
    <lineage>
        <taxon>Bacteria</taxon>
        <taxon>Pseudomonadati</taxon>
        <taxon>Pseudomonadota</taxon>
        <taxon>Alphaproteobacteria</taxon>
        <taxon>Rhodospirillales</taxon>
        <taxon>Thalassobaculaceae</taxon>
        <taxon>Nisaea</taxon>
    </lineage>
</organism>
<dbReference type="PRINTS" id="PR01805">
    <property type="entry name" value="VACJLIPOPROT"/>
</dbReference>
<dbReference type="RefSeq" id="WP_257767571.1">
    <property type="nucleotide sequence ID" value="NZ_CP102480.1"/>
</dbReference>
<protein>
    <submittedName>
        <fullName evidence="5">VacJ family lipoprotein</fullName>
    </submittedName>
</protein>
<dbReference type="PANTHER" id="PTHR30035">
    <property type="entry name" value="LIPOPROTEIN VACJ-RELATED"/>
    <property type="match status" value="1"/>
</dbReference>
<keyword evidence="6" id="KW-1185">Reference proteome</keyword>
<sequence>MTLLSRMHRAAGVFLVLFLLAGCASSPEDATEGPQVYDPIEPVNRVVFAMNDAVDTIVLQPTAFVYKNAVPDPIQDMVRNFLLWLRSPVVVANSLLQGDTENAGSATRQFFVNAVTAGLIDWGDGLGWGYRDEDFGQTLGSYGVAGGPYLVVPLIGPSNGRDIVGTVVDIFFDPLTYLVSGPGARNAITIARGTGEAVDFRARNYEGINDLKASSVDYYARLRSIYLQRRESEIRNGQPPKGVQSADGSEEFQNFEPSDRPQSVTGELPANAN</sequence>
<accession>A0A9J7API5</accession>
<dbReference type="Pfam" id="PF04333">
    <property type="entry name" value="MlaA"/>
    <property type="match status" value="1"/>
</dbReference>
<dbReference type="GO" id="GO:0120010">
    <property type="term" value="P:intermembrane phospholipid transfer"/>
    <property type="evidence" value="ECO:0007669"/>
    <property type="project" value="TreeGrafter"/>
</dbReference>
<evidence type="ECO:0000313" key="5">
    <source>
        <dbReference type="EMBL" id="UUX49070.1"/>
    </source>
</evidence>
<feature type="region of interest" description="Disordered" evidence="3">
    <location>
        <begin position="231"/>
        <end position="273"/>
    </location>
</feature>
<evidence type="ECO:0000256" key="2">
    <source>
        <dbReference type="ARBA" id="ARBA00022729"/>
    </source>
</evidence>
<evidence type="ECO:0000256" key="3">
    <source>
        <dbReference type="SAM" id="MobiDB-lite"/>
    </source>
</evidence>
<evidence type="ECO:0000313" key="6">
    <source>
        <dbReference type="Proteomes" id="UP001060336"/>
    </source>
</evidence>
<feature type="signal peptide" evidence="4">
    <location>
        <begin position="1"/>
        <end position="30"/>
    </location>
</feature>
<keyword evidence="2 4" id="KW-0732">Signal</keyword>
<dbReference type="GO" id="GO:0016020">
    <property type="term" value="C:membrane"/>
    <property type="evidence" value="ECO:0007669"/>
    <property type="project" value="InterPro"/>
</dbReference>
<proteinExistence type="inferred from homology"/>
<dbReference type="PROSITE" id="PS51257">
    <property type="entry name" value="PROKAR_LIPOPROTEIN"/>
    <property type="match status" value="1"/>
</dbReference>